<dbReference type="Proteomes" id="UP001481413">
    <property type="component" value="Unassembled WGS sequence"/>
</dbReference>
<evidence type="ECO:0000313" key="2">
    <source>
        <dbReference type="Proteomes" id="UP001481413"/>
    </source>
</evidence>
<comment type="caution">
    <text evidence="1">The sequence shown here is derived from an EMBL/GenBank/DDBJ whole genome shotgun (WGS) entry which is preliminary data.</text>
</comment>
<protein>
    <recommendedName>
        <fullName evidence="3">Oligosaccharide biosynthesis protein Alg14 like</fullName>
    </recommendedName>
</protein>
<reference evidence="1 2" key="1">
    <citation type="submission" date="2024-04" db="EMBL/GenBank/DDBJ databases">
        <title>Draft genome sequence of Thalassolituus maritimus NBRC 116585.</title>
        <authorList>
            <person name="Miyakawa T."/>
            <person name="Kusuya Y."/>
            <person name="Miura T."/>
        </authorList>
    </citation>
    <scope>NUCLEOTIDE SEQUENCE [LARGE SCALE GENOMIC DNA]</scope>
    <source>
        <strain evidence="1 2">5NW40-0001</strain>
    </source>
</reference>
<organism evidence="1 2">
    <name type="scientific">Thalassolituus maritimus</name>
    <dbReference type="NCBI Taxonomy" id="484498"/>
    <lineage>
        <taxon>Bacteria</taxon>
        <taxon>Pseudomonadati</taxon>
        <taxon>Pseudomonadota</taxon>
        <taxon>Gammaproteobacteria</taxon>
        <taxon>Oceanospirillales</taxon>
        <taxon>Oceanospirillaceae</taxon>
        <taxon>Thalassolituus</taxon>
    </lineage>
</organism>
<dbReference type="Pfam" id="PF08660">
    <property type="entry name" value="Alg14"/>
    <property type="match status" value="1"/>
</dbReference>
<keyword evidence="2" id="KW-1185">Reference proteome</keyword>
<name>A0ABQ0A2A6_9GAMM</name>
<evidence type="ECO:0008006" key="3">
    <source>
        <dbReference type="Google" id="ProtNLM"/>
    </source>
</evidence>
<proteinExistence type="predicted"/>
<gene>
    <name evidence="1" type="ORF">NBRC116585_26270</name>
</gene>
<evidence type="ECO:0000313" key="1">
    <source>
        <dbReference type="EMBL" id="GAA6146509.1"/>
    </source>
</evidence>
<dbReference type="Gene3D" id="3.40.50.2000">
    <property type="entry name" value="Glycogen Phosphorylase B"/>
    <property type="match status" value="1"/>
</dbReference>
<accession>A0ABQ0A2A6</accession>
<dbReference type="InterPro" id="IPR013969">
    <property type="entry name" value="Oligosacch_biosynth_Alg14"/>
</dbReference>
<dbReference type="EMBL" id="BAABWH010000008">
    <property type="protein sequence ID" value="GAA6146509.1"/>
    <property type="molecule type" value="Genomic_DNA"/>
</dbReference>
<sequence>MAVASEGGHWIQLMRLRPAFEGAEVVYVSTNPALAKAFGLTNFRLLPDANLDEKLKLVWVLIKALVLVIRERPTHVITTGAAPGFAVMLCGKVTGAKVIWVDSIANAEELSSAGRKAGRVADHWLTQWEHLTDKYPGLECKGRVI</sequence>